<name>A0A917W466_9ACTN</name>
<reference evidence="2" key="2">
    <citation type="submission" date="2020-09" db="EMBL/GenBank/DDBJ databases">
        <authorList>
            <person name="Sun Q."/>
            <person name="Zhou Y."/>
        </authorList>
    </citation>
    <scope>NUCLEOTIDE SEQUENCE</scope>
    <source>
        <strain evidence="2">CGMCC 4.7306</strain>
    </source>
</reference>
<feature type="region of interest" description="Disordered" evidence="1">
    <location>
        <begin position="229"/>
        <end position="253"/>
    </location>
</feature>
<dbReference type="Proteomes" id="UP000613840">
    <property type="component" value="Unassembled WGS sequence"/>
</dbReference>
<gene>
    <name evidence="2" type="ORF">GCM10011575_25550</name>
</gene>
<reference evidence="2" key="1">
    <citation type="journal article" date="2014" name="Int. J. Syst. Evol. Microbiol.">
        <title>Complete genome sequence of Corynebacterium casei LMG S-19264T (=DSM 44701T), isolated from a smear-ripened cheese.</title>
        <authorList>
            <consortium name="US DOE Joint Genome Institute (JGI-PGF)"/>
            <person name="Walter F."/>
            <person name="Albersmeier A."/>
            <person name="Kalinowski J."/>
            <person name="Ruckert C."/>
        </authorList>
    </citation>
    <scope>NUCLEOTIDE SEQUENCE</scope>
    <source>
        <strain evidence="2">CGMCC 4.7306</strain>
    </source>
</reference>
<organism evidence="2 3">
    <name type="scientific">Microlunatus endophyticus</name>
    <dbReference type="NCBI Taxonomy" id="1716077"/>
    <lineage>
        <taxon>Bacteria</taxon>
        <taxon>Bacillati</taxon>
        <taxon>Actinomycetota</taxon>
        <taxon>Actinomycetes</taxon>
        <taxon>Propionibacteriales</taxon>
        <taxon>Propionibacteriaceae</taxon>
        <taxon>Microlunatus</taxon>
    </lineage>
</organism>
<evidence type="ECO:0000313" key="3">
    <source>
        <dbReference type="Proteomes" id="UP000613840"/>
    </source>
</evidence>
<dbReference type="EMBL" id="BMMZ01000005">
    <property type="protein sequence ID" value="GGL65986.1"/>
    <property type="molecule type" value="Genomic_DNA"/>
</dbReference>
<protein>
    <submittedName>
        <fullName evidence="2">Uncharacterized protein</fullName>
    </submittedName>
</protein>
<proteinExistence type="predicted"/>
<keyword evidence="3" id="KW-1185">Reference proteome</keyword>
<dbReference type="AlphaFoldDB" id="A0A917W466"/>
<accession>A0A917W466</accession>
<dbReference type="RefSeq" id="WP_188895715.1">
    <property type="nucleotide sequence ID" value="NZ_BMMZ01000005.1"/>
</dbReference>
<evidence type="ECO:0000313" key="2">
    <source>
        <dbReference type="EMBL" id="GGL65986.1"/>
    </source>
</evidence>
<evidence type="ECO:0000256" key="1">
    <source>
        <dbReference type="SAM" id="MobiDB-lite"/>
    </source>
</evidence>
<comment type="caution">
    <text evidence="2">The sequence shown here is derived from an EMBL/GenBank/DDBJ whole genome shotgun (WGS) entry which is preliminary data.</text>
</comment>
<sequence>MELPDYWMPRPAPGPDAATVTEFDRLLDEAVAAGPDAFIDYRLVAPKWQFLCHAADSGGFVLHGTGRPDITIFEPRQSNDVAEFGNRKAVYAASDGLWPMYFAILDRDRYDIGLVNACIQVSGREGSYYYFSITDSVLEQQPWRDGVVYLLPSDTFELQAPIIDDGVEIHIAQVASLTEVRPAAKLRVRPEDFPFLKAIRGHDTELLRSRAAADPDGFPWAEDGDCQPLEHTPDLINSTTSGGRPAGRRRCCW</sequence>